<keyword evidence="3" id="KW-0378">Hydrolase</keyword>
<organism evidence="3 4">
    <name type="scientific">Paenibacillus pasadenensis</name>
    <dbReference type="NCBI Taxonomy" id="217090"/>
    <lineage>
        <taxon>Bacteria</taxon>
        <taxon>Bacillati</taxon>
        <taxon>Bacillota</taxon>
        <taxon>Bacilli</taxon>
        <taxon>Bacillales</taxon>
        <taxon>Paenibacillaceae</taxon>
        <taxon>Paenibacillus</taxon>
    </lineage>
</organism>
<dbReference type="Gene3D" id="2.60.40.680">
    <property type="match status" value="1"/>
</dbReference>
<feature type="domain" description="GH16" evidence="2">
    <location>
        <begin position="143"/>
        <end position="442"/>
    </location>
</feature>
<comment type="caution">
    <text evidence="3">The sequence shown here is derived from an EMBL/GenBank/DDBJ whole genome shotgun (WGS) entry which is preliminary data.</text>
</comment>
<dbReference type="GO" id="GO:0016052">
    <property type="term" value="P:carbohydrate catabolic process"/>
    <property type="evidence" value="ECO:0007669"/>
    <property type="project" value="InterPro"/>
</dbReference>
<dbReference type="InterPro" id="IPR000757">
    <property type="entry name" value="Beta-glucanase-like"/>
</dbReference>
<evidence type="ECO:0000256" key="1">
    <source>
        <dbReference type="SAM" id="SignalP"/>
    </source>
</evidence>
<proteinExistence type="predicted"/>
<dbReference type="CDD" id="cd08547">
    <property type="entry name" value="Type_II_cohesin"/>
    <property type="match status" value="1"/>
</dbReference>
<evidence type="ECO:0000313" key="4">
    <source>
        <dbReference type="Proteomes" id="UP000234789"/>
    </source>
</evidence>
<dbReference type="Gene3D" id="2.60.120.200">
    <property type="match status" value="2"/>
</dbReference>
<keyword evidence="1" id="KW-0732">Signal</keyword>
<dbReference type="GO" id="GO:0004553">
    <property type="term" value="F:hydrolase activity, hydrolyzing O-glycosyl compounds"/>
    <property type="evidence" value="ECO:0007669"/>
    <property type="project" value="InterPro"/>
</dbReference>
<dbReference type="Gene3D" id="2.60.120.260">
    <property type="entry name" value="Galactose-binding domain-like"/>
    <property type="match status" value="3"/>
</dbReference>
<dbReference type="Pfam" id="PF06452">
    <property type="entry name" value="CBM9_1"/>
    <property type="match status" value="1"/>
</dbReference>
<dbReference type="SUPFAM" id="SSF49344">
    <property type="entry name" value="CBD9-like"/>
    <property type="match status" value="1"/>
</dbReference>
<protein>
    <submittedName>
        <fullName evidence="3">Glycoside hydrolase, family 16</fullName>
    </submittedName>
</protein>
<keyword evidence="4" id="KW-1185">Reference proteome</keyword>
<dbReference type="EMBL" id="NFEZ01000004">
    <property type="protein sequence ID" value="PLT44220.1"/>
    <property type="molecule type" value="Genomic_DNA"/>
</dbReference>
<dbReference type="InterPro" id="IPR013320">
    <property type="entry name" value="ConA-like_dom_sf"/>
</dbReference>
<evidence type="ECO:0000313" key="3">
    <source>
        <dbReference type="EMBL" id="PLT44220.1"/>
    </source>
</evidence>
<dbReference type="InterPro" id="IPR008965">
    <property type="entry name" value="CBM2/CBM3_carb-bd_dom_sf"/>
</dbReference>
<gene>
    <name evidence="3" type="ORF">B8V81_2651</name>
</gene>
<feature type="chain" id="PRO_5038391191" evidence="1">
    <location>
        <begin position="18"/>
        <end position="2403"/>
    </location>
</feature>
<accession>A0A2N5N1K7</accession>
<dbReference type="SUPFAM" id="SSF49899">
    <property type="entry name" value="Concanavalin A-like lectins/glucanases"/>
    <property type="match status" value="2"/>
</dbReference>
<feature type="domain" description="GH16" evidence="2">
    <location>
        <begin position="1326"/>
        <end position="1605"/>
    </location>
</feature>
<feature type="signal peptide" evidence="1">
    <location>
        <begin position="1"/>
        <end position="17"/>
    </location>
</feature>
<dbReference type="SUPFAM" id="SSF49384">
    <property type="entry name" value="Carbohydrate-binding domain"/>
    <property type="match status" value="1"/>
</dbReference>
<name>A0A2N5N1K7_9BACL</name>
<dbReference type="Pfam" id="PF07554">
    <property type="entry name" value="FIVAR"/>
    <property type="match status" value="2"/>
</dbReference>
<dbReference type="InterPro" id="IPR010502">
    <property type="entry name" value="Carb-bd_dom_fam9"/>
</dbReference>
<sequence>MMLVMAFAMLLSSFMSGTGLQGIAKAAESGAGDRFTSILSPAYRSEITDDTIDIEFHNQLGTTAKIYSQKQPADLASDSNGTKELVGEVALTDGNGMISFPASQYPYGPITIRIQVFQNGAELDNAYLQLYNKAGVRWKLGLDEAPANPVTAGMDVVFSDDFKTMPAINKTGIGAKYASAKIDEARGGMFGWGAFEDFDGPYNPFSIQDNELMKLTTTYHPTGYVRNDYWGQKISTGYLSSMNQAGGGFYTEGGRNQYFEAKMFFGANPGMWPAFWTLTANGYVQNANLPNEPSDEIDIIEGYMGTPAGYQIAWHPWGYDKGPAAGYDASKLGGGAKVELDAPEFGNINLAMGFHTLATYITKEWTYYYCDNIQVAKHKTLPFSWEYGNYFIINAAVSDHYGISDGSSDPFANFEMPGGFTRYGNQAETYIDWVRVYQDAPGTVRFESEQEKKTLPGDVVRVKVSRNAEAKALSGHYAVSAPDGWKIMDESGTFIPMAEPHEVAFASGSDSDELTFLVPQAYETTESITITPTDSAGTSYPPIVVKANATGTDGELIRVDSSTYPYRSLSGEQAGAWSSYDPAANEEQYFNVVGGGWWRDSWSWMYVRNEPQSDMQFKFNGISAAVELMQCSTCGEVDIRVDGQFKQRVNLSSGEEKSVRAYEIDGLENGDHTLNVKGTDSSAVPGGSYIRIVGFEYRHLEDPNLAKFTADQTIFSAGPGDELTVNIQRNGAAGTRFGSYELEFPSEGWLVKQNGEFKPLTSQSFTTNRYADSIIVKVPAAYTKKSGVLTITPTASDGSYKPIKVLMRAPDAPEAPAITGDQIRSINSAAYPYVSLSGGSAGSWNEFKRSSQPTYPFTFNGNWWSDNWSWMYINAGIGDSLKFEFEGDAVALYARYFDGGKSFDIYLDGEKQASVDSAGTSGKKRVFSKSGLGAGYHMVELRATSSGSIAIEGFEYNYAPSTQPRTIDVNSSTYPYRSKDGGSSGSWANFNPATQNKAYFTANGGWWSDNWGWMYNHSQSGNDGQSVKFDFKGTAVSVFMRTYDEGGLLDAYLDGEFLQTIDSKSAVNDSNAKVLERTGLHGGNHVLELKVKGDDSRGDVVVTGFRYVDDPTAVVAGFSAPETLNVTQGEQASFTITRDEAAQQLSGTYSMAFPSQGWSVLSGGSFAAGQATDTIVVQVPESYTLQSGKIKITPKAGGNVYPQLSVGIVAPKQALPNLVTLLSPAYRAEIEGQTELEFTAPGGYATAKAYMLHQPDAAHPDPSGYIVELASVTLDPEGKGSFAFDADEFPHGPTAVKVKAFKSDGTEIEDYFQFYNNGGVEWNIGLDSAALPAELQGNGLQVTFADDFKTMPTISATGKTAGGVRTTYTSHKPDYQDYGGALFAKFESEYNPFSQVEDYLRIKTTYYEDKLPASVDGYQRNFTTGFLSSVGDDGVGFRTQPYTEQYLETRFFVGANPLQWPAFWTLTGVGDVHTDELDIIEAYLPTTSGYNIATHPWGYEYAQDTDGKSVNTVQLLGSDAGNIAMGFHTYAVHVAEEYTTYYFDNRQVYREKTLPLSWRKGNYFLVNNAITNNTDSYAPGYGFDRYGYESDMYIDWVRVYENPSNRPSVIFDTAAYSPVSFTPGSDLAVEINRVTDGAKALSGTYDIELPQGWSVVSGGSFAAGAAKDTIVLHVPESSIKKEERLQITPVAADGTRYKARSLLAKNSADSLGIEIYPALKADGTGYEVKVELSNKRSSGTLEAGTVQVTAPSGSAGSYPFDSIEAGAKQTVTIPAPSLNPDSRTSFTFRITNGDGYDQTLTKPLSSLTATRVNADAPIEVNGVIDPAQWAGAAEAQLQSVTFDGSQATESDRSGKQLVKWDDQYLYLALEVKDDVHSMNAANVGEAWGADSLQVSFDPERKTRVDQDTDHPRFIASYNAATGVSALGVESWGPVAGGNLNDIRYKFSRDEAAGKTYYVIAFPWDAVLTDSQKPAAANATNLGLSVLVNDNDGNGREGYLRYMDGIGSGKSPTKFGDLLLSSQSSLQTGGGTEQPEELVGKLTAPASARIGQPVELTVGIDGVSEPFSVVDVTLAYDASKLAFETVAAEDGKLALAEGAAASLLDGLQLIGSAVKPEQGQLRLLLASTGAAIDQGGDLLRLRGSVKADAGTGTAAVSLLALSTAGDDSATANVAGSAASIAIVDVDRSALGAAIASAQARHDSAVEGTAAGQYPVGAKAELQTAIDAAAAVYGNASATQAELNAAAAALADAVSLFTGKVIVGSADKTALTAAVNAAKAKASKAKEGTKVGQYAVGSKAVLQAAIDSASAVSGDPAATQAQVDQAKSAIESAYQTFLTRIITLVPGQTSVTVKDLALLVKAFGKKSTDAGWQDVAAADLFDSGEITIQALAAVARLILDDWLAE</sequence>
<reference evidence="3 4" key="1">
    <citation type="submission" date="2017-05" db="EMBL/GenBank/DDBJ databases">
        <title>Functional genome analysis of Paenibacillus pasadenensis strain R16: insights on endophytic life style and antifungal activity.</title>
        <authorList>
            <person name="Passera A."/>
            <person name="Marcolungo L."/>
            <person name="Casati P."/>
            <person name="Brasca M."/>
            <person name="Quaglino F."/>
            <person name="Delledonne M."/>
        </authorList>
    </citation>
    <scope>NUCLEOTIDE SEQUENCE [LARGE SCALE GENOMIC DNA]</scope>
    <source>
        <strain evidence="3 4">R16</strain>
    </source>
</reference>
<evidence type="ECO:0000259" key="2">
    <source>
        <dbReference type="PROSITE" id="PS51762"/>
    </source>
</evidence>
<dbReference type="Gene3D" id="1.20.1270.90">
    <property type="entry name" value="AF1782-like"/>
    <property type="match status" value="2"/>
</dbReference>
<dbReference type="PROSITE" id="PS51762">
    <property type="entry name" value="GH16_2"/>
    <property type="match status" value="2"/>
</dbReference>
<dbReference type="GO" id="GO:0030246">
    <property type="term" value="F:carbohydrate binding"/>
    <property type="evidence" value="ECO:0007669"/>
    <property type="project" value="InterPro"/>
</dbReference>
<dbReference type="Proteomes" id="UP000234789">
    <property type="component" value="Unassembled WGS sequence"/>
</dbReference>
<dbReference type="Gene3D" id="2.60.40.1190">
    <property type="match status" value="1"/>
</dbReference>